<keyword evidence="1" id="KW-0812">Transmembrane</keyword>
<keyword evidence="3" id="KW-1185">Reference proteome</keyword>
<proteinExistence type="predicted"/>
<keyword evidence="1" id="KW-1133">Transmembrane helix</keyword>
<keyword evidence="1" id="KW-0472">Membrane</keyword>
<dbReference type="Proteomes" id="UP001054252">
    <property type="component" value="Unassembled WGS sequence"/>
</dbReference>
<name>A0AAV5IYE3_9ROSI</name>
<gene>
    <name evidence="2" type="ORF">SLEP1_g15231</name>
</gene>
<dbReference type="AlphaFoldDB" id="A0AAV5IYE3"/>
<evidence type="ECO:0000313" key="3">
    <source>
        <dbReference type="Proteomes" id="UP001054252"/>
    </source>
</evidence>
<evidence type="ECO:0000313" key="2">
    <source>
        <dbReference type="EMBL" id="GKV02843.1"/>
    </source>
</evidence>
<dbReference type="EMBL" id="BPVZ01000019">
    <property type="protein sequence ID" value="GKV02843.1"/>
    <property type="molecule type" value="Genomic_DNA"/>
</dbReference>
<protein>
    <submittedName>
        <fullName evidence="2">Uncharacterized protein</fullName>
    </submittedName>
</protein>
<sequence>MKLHVSMTGINRVIIPNATAAAVVRSRIPGRTLFLLLLVVAIVFSSLFVRTAFLVLESAASCSSPIDCIGWRLMGQADTSQEKKEYDGIHCL</sequence>
<evidence type="ECO:0000256" key="1">
    <source>
        <dbReference type="SAM" id="Phobius"/>
    </source>
</evidence>
<organism evidence="2 3">
    <name type="scientific">Rubroshorea leprosula</name>
    <dbReference type="NCBI Taxonomy" id="152421"/>
    <lineage>
        <taxon>Eukaryota</taxon>
        <taxon>Viridiplantae</taxon>
        <taxon>Streptophyta</taxon>
        <taxon>Embryophyta</taxon>
        <taxon>Tracheophyta</taxon>
        <taxon>Spermatophyta</taxon>
        <taxon>Magnoliopsida</taxon>
        <taxon>eudicotyledons</taxon>
        <taxon>Gunneridae</taxon>
        <taxon>Pentapetalae</taxon>
        <taxon>rosids</taxon>
        <taxon>malvids</taxon>
        <taxon>Malvales</taxon>
        <taxon>Dipterocarpaceae</taxon>
        <taxon>Rubroshorea</taxon>
    </lineage>
</organism>
<reference evidence="2 3" key="1">
    <citation type="journal article" date="2021" name="Commun. Biol.">
        <title>The genome of Shorea leprosula (Dipterocarpaceae) highlights the ecological relevance of drought in aseasonal tropical rainforests.</title>
        <authorList>
            <person name="Ng K.K.S."/>
            <person name="Kobayashi M.J."/>
            <person name="Fawcett J.A."/>
            <person name="Hatakeyama M."/>
            <person name="Paape T."/>
            <person name="Ng C.H."/>
            <person name="Ang C.C."/>
            <person name="Tnah L.H."/>
            <person name="Lee C.T."/>
            <person name="Nishiyama T."/>
            <person name="Sese J."/>
            <person name="O'Brien M.J."/>
            <person name="Copetti D."/>
            <person name="Mohd Noor M.I."/>
            <person name="Ong R.C."/>
            <person name="Putra M."/>
            <person name="Sireger I.Z."/>
            <person name="Indrioko S."/>
            <person name="Kosugi Y."/>
            <person name="Izuno A."/>
            <person name="Isagi Y."/>
            <person name="Lee S.L."/>
            <person name="Shimizu K.K."/>
        </authorList>
    </citation>
    <scope>NUCLEOTIDE SEQUENCE [LARGE SCALE GENOMIC DNA]</scope>
    <source>
        <strain evidence="2">214</strain>
    </source>
</reference>
<feature type="transmembrane region" description="Helical" evidence="1">
    <location>
        <begin position="33"/>
        <end position="56"/>
    </location>
</feature>
<comment type="caution">
    <text evidence="2">The sequence shown here is derived from an EMBL/GenBank/DDBJ whole genome shotgun (WGS) entry which is preliminary data.</text>
</comment>
<accession>A0AAV5IYE3</accession>